<reference evidence="2 3" key="1">
    <citation type="submission" date="2020-02" db="EMBL/GenBank/DDBJ databases">
        <authorList>
            <person name="Ma Q."/>
            <person name="Huang Y."/>
            <person name="Song X."/>
            <person name="Pei D."/>
        </authorList>
    </citation>
    <scope>NUCLEOTIDE SEQUENCE [LARGE SCALE GENOMIC DNA]</scope>
    <source>
        <strain evidence="2">Sxm20200214</strain>
        <tissue evidence="2">Leaf</tissue>
    </source>
</reference>
<dbReference type="EMBL" id="JAAMPC010000012">
    <property type="protein sequence ID" value="KAG2275553.1"/>
    <property type="molecule type" value="Genomic_DNA"/>
</dbReference>
<name>A0A8X7QX81_BRACI</name>
<dbReference type="InterPro" id="IPR003871">
    <property type="entry name" value="RFA1B/D_OB_1st"/>
</dbReference>
<comment type="caution">
    <text evidence="2">The sequence shown here is derived from an EMBL/GenBank/DDBJ whole genome shotgun (WGS) entry which is preliminary data.</text>
</comment>
<proteinExistence type="predicted"/>
<feature type="domain" description="Replication protein A 70 kDa DNA-binding subunit B/D first OB fold" evidence="1">
    <location>
        <begin position="22"/>
        <end position="68"/>
    </location>
</feature>
<protein>
    <recommendedName>
        <fullName evidence="1">Replication protein A 70 kDa DNA-binding subunit B/D first OB fold domain-containing protein</fullName>
    </recommendedName>
</protein>
<dbReference type="AlphaFoldDB" id="A0A8X7QX81"/>
<organism evidence="2 3">
    <name type="scientific">Brassica carinata</name>
    <name type="common">Ethiopian mustard</name>
    <name type="synonym">Abyssinian cabbage</name>
    <dbReference type="NCBI Taxonomy" id="52824"/>
    <lineage>
        <taxon>Eukaryota</taxon>
        <taxon>Viridiplantae</taxon>
        <taxon>Streptophyta</taxon>
        <taxon>Embryophyta</taxon>
        <taxon>Tracheophyta</taxon>
        <taxon>Spermatophyta</taxon>
        <taxon>Magnoliopsida</taxon>
        <taxon>eudicotyledons</taxon>
        <taxon>Gunneridae</taxon>
        <taxon>Pentapetalae</taxon>
        <taxon>rosids</taxon>
        <taxon>malvids</taxon>
        <taxon>Brassicales</taxon>
        <taxon>Brassicaceae</taxon>
        <taxon>Brassiceae</taxon>
        <taxon>Brassica</taxon>
    </lineage>
</organism>
<gene>
    <name evidence="2" type="ORF">Bca52824_058108</name>
</gene>
<evidence type="ECO:0000259" key="1">
    <source>
        <dbReference type="Pfam" id="PF02721"/>
    </source>
</evidence>
<keyword evidence="3" id="KW-1185">Reference proteome</keyword>
<dbReference type="OrthoDB" id="1112319at2759"/>
<evidence type="ECO:0000313" key="2">
    <source>
        <dbReference type="EMBL" id="KAG2275553.1"/>
    </source>
</evidence>
<dbReference type="Pfam" id="PF02721">
    <property type="entry name" value="DUF223"/>
    <property type="match status" value="1"/>
</dbReference>
<accession>A0A8X7QX81</accession>
<sequence>MTFYAFGSKTFNYQFDCALNIFNLIYYMCKGDKIHATCKMTYIESKWRRLPVGVWCNIQNFHVRPAIGA</sequence>
<evidence type="ECO:0000313" key="3">
    <source>
        <dbReference type="Proteomes" id="UP000886595"/>
    </source>
</evidence>
<dbReference type="Proteomes" id="UP000886595">
    <property type="component" value="Unassembled WGS sequence"/>
</dbReference>